<keyword evidence="1" id="KW-0575">Peroxidase</keyword>
<dbReference type="Proteomes" id="UP000708208">
    <property type="component" value="Unassembled WGS sequence"/>
</dbReference>
<dbReference type="InterPro" id="IPR019791">
    <property type="entry name" value="Haem_peroxidase_animal"/>
</dbReference>
<evidence type="ECO:0008006" key="4">
    <source>
        <dbReference type="Google" id="ProtNLM"/>
    </source>
</evidence>
<reference evidence="2" key="1">
    <citation type="submission" date="2021-06" db="EMBL/GenBank/DDBJ databases">
        <authorList>
            <person name="Hodson N. C."/>
            <person name="Mongue J. A."/>
            <person name="Jaron S. K."/>
        </authorList>
    </citation>
    <scope>NUCLEOTIDE SEQUENCE</scope>
</reference>
<dbReference type="PANTHER" id="PTHR11475">
    <property type="entry name" value="OXIDASE/PEROXIDASE"/>
    <property type="match status" value="1"/>
</dbReference>
<evidence type="ECO:0000256" key="1">
    <source>
        <dbReference type="ARBA" id="ARBA00022559"/>
    </source>
</evidence>
<protein>
    <recommendedName>
        <fullName evidence="4">Peroxidase</fullName>
    </recommendedName>
</protein>
<dbReference type="EMBL" id="CAJVCH010543221">
    <property type="protein sequence ID" value="CAG7827366.1"/>
    <property type="molecule type" value="Genomic_DNA"/>
</dbReference>
<feature type="non-terminal residue" evidence="2">
    <location>
        <position position="161"/>
    </location>
</feature>
<dbReference type="Pfam" id="PF03098">
    <property type="entry name" value="An_peroxidase"/>
    <property type="match status" value="1"/>
</dbReference>
<dbReference type="PANTHER" id="PTHR11475:SF86">
    <property type="entry name" value="PEROXIDASE"/>
    <property type="match status" value="1"/>
</dbReference>
<dbReference type="GO" id="GO:0004601">
    <property type="term" value="F:peroxidase activity"/>
    <property type="evidence" value="ECO:0007669"/>
    <property type="project" value="UniProtKB-KW"/>
</dbReference>
<dbReference type="OrthoDB" id="823504at2759"/>
<keyword evidence="3" id="KW-1185">Reference proteome</keyword>
<dbReference type="AlphaFoldDB" id="A0A8J2PTK3"/>
<accession>A0A8J2PTK3</accession>
<evidence type="ECO:0000313" key="3">
    <source>
        <dbReference type="Proteomes" id="UP000708208"/>
    </source>
</evidence>
<proteinExistence type="predicted"/>
<name>A0A8J2PTK3_9HEXA</name>
<organism evidence="2 3">
    <name type="scientific">Allacma fusca</name>
    <dbReference type="NCBI Taxonomy" id="39272"/>
    <lineage>
        <taxon>Eukaryota</taxon>
        <taxon>Metazoa</taxon>
        <taxon>Ecdysozoa</taxon>
        <taxon>Arthropoda</taxon>
        <taxon>Hexapoda</taxon>
        <taxon>Collembola</taxon>
        <taxon>Symphypleona</taxon>
        <taxon>Sminthuridae</taxon>
        <taxon>Allacma</taxon>
    </lineage>
</organism>
<dbReference type="PROSITE" id="PS50292">
    <property type="entry name" value="PEROXIDASE_3"/>
    <property type="match status" value="1"/>
</dbReference>
<comment type="caution">
    <text evidence="2">The sequence shown here is derived from an EMBL/GenBank/DDBJ whole genome shotgun (WGS) entry which is preliminary data.</text>
</comment>
<feature type="non-terminal residue" evidence="2">
    <location>
        <position position="1"/>
    </location>
</feature>
<keyword evidence="1" id="KW-0560">Oxidoreductase</keyword>
<gene>
    <name evidence="2" type="ORF">AFUS01_LOCUS37357</name>
</gene>
<evidence type="ECO:0000313" key="2">
    <source>
        <dbReference type="EMBL" id="CAG7827366.1"/>
    </source>
</evidence>
<sequence length="161" mass="17829">EDSIGSARIFFDNYNSIESRLLERNLAVKRGTSSYGHLLFFQTSKRAIELSQLGLNLIESTKQLKNNVGQRIATSDNDIGLRLKNLNVFGSSIGNQCPAPARCRKASRTFRTLDGSCNNLQDPAMGTAFTPLIRLIRPQYADGIWSPRVARDGSELPSARL</sequence>